<dbReference type="KEGG" id="egl:EGR_00363"/>
<dbReference type="OrthoDB" id="6253359at2759"/>
<dbReference type="PROSITE" id="PS50003">
    <property type="entry name" value="PH_DOMAIN"/>
    <property type="match status" value="1"/>
</dbReference>
<keyword evidence="3" id="KW-1185">Reference proteome</keyword>
<evidence type="ECO:0000259" key="1">
    <source>
        <dbReference type="PROSITE" id="PS50003"/>
    </source>
</evidence>
<dbReference type="PANTHER" id="PTHR45858">
    <property type="entry name" value="FERM DOMAIN CONTAINING PROTEIN"/>
    <property type="match status" value="1"/>
</dbReference>
<dbReference type="GO" id="GO:0005085">
    <property type="term" value="F:guanyl-nucleotide exchange factor activity"/>
    <property type="evidence" value="ECO:0007669"/>
    <property type="project" value="TreeGrafter"/>
</dbReference>
<dbReference type="STRING" id="6210.W6VE47"/>
<dbReference type="Gene3D" id="2.30.29.30">
    <property type="entry name" value="Pleckstrin-homology domain (PH domain)/Phosphotyrosine-binding domain (PTB)"/>
    <property type="match status" value="2"/>
</dbReference>
<dbReference type="SMART" id="SM00233">
    <property type="entry name" value="PH"/>
    <property type="match status" value="2"/>
</dbReference>
<protein>
    <submittedName>
        <fullName evidence="2">FERM, RhoGEF and pleckstrin domain-containing protein</fullName>
    </submittedName>
</protein>
<dbReference type="SUPFAM" id="SSF50729">
    <property type="entry name" value="PH domain-like"/>
    <property type="match status" value="2"/>
</dbReference>
<feature type="domain" description="PH" evidence="1">
    <location>
        <begin position="282"/>
        <end position="377"/>
    </location>
</feature>
<dbReference type="InterPro" id="IPR001849">
    <property type="entry name" value="PH_domain"/>
</dbReference>
<dbReference type="AlphaFoldDB" id="W6VE47"/>
<dbReference type="GeneID" id="36336078"/>
<evidence type="ECO:0000313" key="3">
    <source>
        <dbReference type="Proteomes" id="UP000019149"/>
    </source>
</evidence>
<dbReference type="InterPro" id="IPR051835">
    <property type="entry name" value="RAC1-GEF"/>
</dbReference>
<accession>W6VE47</accession>
<dbReference type="EMBL" id="APAU02000001">
    <property type="protein sequence ID" value="EUB65094.1"/>
    <property type="molecule type" value="Genomic_DNA"/>
</dbReference>
<organism evidence="2 3">
    <name type="scientific">Echinococcus granulosus</name>
    <name type="common">Hydatid tapeworm</name>
    <dbReference type="NCBI Taxonomy" id="6210"/>
    <lineage>
        <taxon>Eukaryota</taxon>
        <taxon>Metazoa</taxon>
        <taxon>Spiralia</taxon>
        <taxon>Lophotrochozoa</taxon>
        <taxon>Platyhelminthes</taxon>
        <taxon>Cestoda</taxon>
        <taxon>Eucestoda</taxon>
        <taxon>Cyclophyllidea</taxon>
        <taxon>Taeniidae</taxon>
        <taxon>Echinococcus</taxon>
        <taxon>Echinococcus granulosus group</taxon>
    </lineage>
</organism>
<dbReference type="Pfam" id="PF00169">
    <property type="entry name" value="PH"/>
    <property type="match status" value="1"/>
</dbReference>
<gene>
    <name evidence="2" type="ORF">EGR_00363</name>
</gene>
<dbReference type="CTD" id="36336078"/>
<dbReference type="Proteomes" id="UP000019149">
    <property type="component" value="Unassembled WGS sequence"/>
</dbReference>
<dbReference type="InterPro" id="IPR011993">
    <property type="entry name" value="PH-like_dom_sf"/>
</dbReference>
<proteinExistence type="predicted"/>
<dbReference type="RefSeq" id="XP_024356290.1">
    <property type="nucleotide sequence ID" value="XM_024489612.1"/>
</dbReference>
<comment type="caution">
    <text evidence="2">The sequence shown here is derived from an EMBL/GenBank/DDBJ whole genome shotgun (WGS) entry which is preliminary data.</text>
</comment>
<sequence>MARIADVYRHPLLDGIVSRYEGFLTALPELLSKHIPRYMENESSDCVAGYPSRLALLRVPARRLWYYTQAFRRLAELYGDEHPDLDDCNDLVSRFDSVYRTTEAYALVAEFCQDYQLDAVERPNVHDRCRRRECSIAVLSSLVNEPHSRLIRVGFLEKMSSRGRGFQPRMALLFTDRLVYCGRVSGSTNMQLKRIKLTLITKKGISKSDRPSTEDKSQLISKARETQDMQSHVALNSKDNYLGLLGPRSHLQQTVLRCSGLAYVCWHRRLSVSLDNVLNANKCEISGYLLRKFKTSCGWQKLWTVFTDFTLFFYKSPEDSTPIASLPLLGYRLESARPAAAAADAQFHKSDVLQLTYKSHAYYFRTDAPVSFERYGN</sequence>
<reference evidence="2 3" key="1">
    <citation type="journal article" date="2013" name="Nat. Genet.">
        <title>The genome of the hydatid tapeworm Echinococcus granulosus.</title>
        <authorList>
            <person name="Zheng H."/>
            <person name="Zhang W."/>
            <person name="Zhang L."/>
            <person name="Zhang Z."/>
            <person name="Li J."/>
            <person name="Lu G."/>
            <person name="Zhu Y."/>
            <person name="Wang Y."/>
            <person name="Huang Y."/>
            <person name="Liu J."/>
            <person name="Kang H."/>
            <person name="Chen J."/>
            <person name="Wang L."/>
            <person name="Chen A."/>
            <person name="Yu S."/>
            <person name="Gao Z."/>
            <person name="Jin L."/>
            <person name="Gu W."/>
            <person name="Wang Z."/>
            <person name="Zhao L."/>
            <person name="Shi B."/>
            <person name="Wen H."/>
            <person name="Lin R."/>
            <person name="Jones M.K."/>
            <person name="Brejova B."/>
            <person name="Vinar T."/>
            <person name="Zhao G."/>
            <person name="McManus D.P."/>
            <person name="Chen Z."/>
            <person name="Zhou Y."/>
            <person name="Wang S."/>
        </authorList>
    </citation>
    <scope>NUCLEOTIDE SEQUENCE [LARGE SCALE GENOMIC DNA]</scope>
</reference>
<evidence type="ECO:0000313" key="2">
    <source>
        <dbReference type="EMBL" id="EUB65094.1"/>
    </source>
</evidence>
<name>W6VE47_ECHGR</name>
<dbReference type="PANTHER" id="PTHR45858:SF1">
    <property type="entry name" value="FERM DOMAIN-CONTAINING PROTEIN 7"/>
    <property type="match status" value="1"/>
</dbReference>